<dbReference type="InterPro" id="IPR046341">
    <property type="entry name" value="SET_dom_sf"/>
</dbReference>
<dbReference type="Pfam" id="PF00856">
    <property type="entry name" value="SET"/>
    <property type="match status" value="1"/>
</dbReference>
<dbReference type="InterPro" id="IPR053185">
    <property type="entry name" value="SET_domain_protein"/>
</dbReference>
<dbReference type="CDD" id="cd20071">
    <property type="entry name" value="SET_SMYD"/>
    <property type="match status" value="1"/>
</dbReference>
<dbReference type="STRING" id="183478.A0A364ND98"/>
<accession>A0A364ND98</accession>
<protein>
    <submittedName>
        <fullName evidence="2">SET domain-containing protein</fullName>
    </submittedName>
</protein>
<evidence type="ECO:0000313" key="2">
    <source>
        <dbReference type="EMBL" id="RAR15240.1"/>
    </source>
</evidence>
<dbReference type="SMART" id="SM00317">
    <property type="entry name" value="SET"/>
    <property type="match status" value="1"/>
</dbReference>
<feature type="domain" description="SET" evidence="1">
    <location>
        <begin position="94"/>
        <end position="243"/>
    </location>
</feature>
<dbReference type="SUPFAM" id="SSF82199">
    <property type="entry name" value="SET domain"/>
    <property type="match status" value="1"/>
</dbReference>
<evidence type="ECO:0000259" key="1">
    <source>
        <dbReference type="PROSITE" id="PS50280"/>
    </source>
</evidence>
<organism evidence="2 3">
    <name type="scientific">Stemphylium lycopersici</name>
    <name type="common">Tomato gray leaf spot disease fungus</name>
    <name type="synonym">Thyrospora lycopersici</name>
    <dbReference type="NCBI Taxonomy" id="183478"/>
    <lineage>
        <taxon>Eukaryota</taxon>
        <taxon>Fungi</taxon>
        <taxon>Dikarya</taxon>
        <taxon>Ascomycota</taxon>
        <taxon>Pezizomycotina</taxon>
        <taxon>Dothideomycetes</taxon>
        <taxon>Pleosporomycetidae</taxon>
        <taxon>Pleosporales</taxon>
        <taxon>Pleosporineae</taxon>
        <taxon>Pleosporaceae</taxon>
        <taxon>Stemphylium</taxon>
    </lineage>
</organism>
<dbReference type="AlphaFoldDB" id="A0A364ND98"/>
<name>A0A364ND98_STELY</name>
<dbReference type="Gene3D" id="2.170.270.10">
    <property type="entry name" value="SET domain"/>
    <property type="match status" value="1"/>
</dbReference>
<proteinExistence type="predicted"/>
<reference evidence="3" key="1">
    <citation type="submission" date="2018-05" db="EMBL/GenBank/DDBJ databases">
        <title>Draft genome sequence of Stemphylium lycopersici strain CIDEFI 213.</title>
        <authorList>
            <person name="Medina R."/>
            <person name="Franco M.E.E."/>
            <person name="Lucentini C.G."/>
            <person name="Saparrat M.C.N."/>
            <person name="Balatti P.A."/>
        </authorList>
    </citation>
    <scope>NUCLEOTIDE SEQUENCE [LARGE SCALE GENOMIC DNA]</scope>
    <source>
        <strain evidence="3">CIDEFI 213</strain>
    </source>
</reference>
<sequence length="382" mass="42778">MQHFLAQAQAPHQLQQCLEADVDMRLPEAMPSFQHLVWSHEPVCIKGKEKDYCTHTSANLRSGHGLSIIATPVAADKIVAAFLARTTGLQHMDYSLEVRSVPGKGKGLFTTKPIKKGETILLDPARIIASSQFPTQVSRSQGQSLFGTASDQLPEEDRRVVSALDQSLGGSKTEDIMKTNAFACQLADGKVYDAYMCLFPYVARINHACQPNAHARFVPTTLSMEVKARRDVTVGEEINISYGSIDLKYSERQKLYRNGWNFACTCPLCKAPQHEIQQSDQRRDRFAQLRSMLENLTAETYNAQQIVAWEKEVMAIAHSEGLELLLAPDYERLAYVYAGHGMRKDARLWAEKAKESLLEWVVVDGGPGNEARRVDNLLRELQ</sequence>
<dbReference type="PROSITE" id="PS50280">
    <property type="entry name" value="SET"/>
    <property type="match status" value="1"/>
</dbReference>
<dbReference type="PANTHER" id="PTHR47332:SF6">
    <property type="entry name" value="SET DOMAIN-CONTAINING PROTEIN"/>
    <property type="match status" value="1"/>
</dbReference>
<dbReference type="PANTHER" id="PTHR47332">
    <property type="entry name" value="SET DOMAIN-CONTAINING PROTEIN 5"/>
    <property type="match status" value="1"/>
</dbReference>
<dbReference type="InterPro" id="IPR001214">
    <property type="entry name" value="SET_dom"/>
</dbReference>
<dbReference type="Proteomes" id="UP000249619">
    <property type="component" value="Unassembled WGS sequence"/>
</dbReference>
<comment type="caution">
    <text evidence="2">The sequence shown here is derived from an EMBL/GenBank/DDBJ whole genome shotgun (WGS) entry which is preliminary data.</text>
</comment>
<evidence type="ECO:0000313" key="3">
    <source>
        <dbReference type="Proteomes" id="UP000249619"/>
    </source>
</evidence>
<keyword evidence="3" id="KW-1185">Reference proteome</keyword>
<dbReference type="EMBL" id="QGDH01000014">
    <property type="protein sequence ID" value="RAR15240.1"/>
    <property type="molecule type" value="Genomic_DNA"/>
</dbReference>
<gene>
    <name evidence="2" type="ORF">DDE83_001477</name>
</gene>